<dbReference type="EMBL" id="JANILD010000001">
    <property type="protein sequence ID" value="MCQ9302135.1"/>
    <property type="molecule type" value="Genomic_DNA"/>
</dbReference>
<reference evidence="4" key="4">
    <citation type="submission" date="2022-09" db="EMBL/GenBank/DDBJ databases">
        <authorList>
            <person name="De Moura G.S."/>
            <person name="Carvalho E."/>
            <person name="Ramos Sanchez E.M."/>
            <person name="Sellera F.P."/>
            <person name="Marques M.F.S."/>
            <person name="Heinemann M.B."/>
            <person name="De Vliegher S."/>
            <person name="Souza F.N."/>
            <person name="Mota R.A."/>
        </authorList>
    </citation>
    <scope>NUCLEOTIDE SEQUENCE</scope>
    <source>
        <strain evidence="4">BR656</strain>
    </source>
</reference>
<dbReference type="Proteomes" id="UP001204068">
    <property type="component" value="Unassembled WGS sequence"/>
</dbReference>
<reference evidence="2" key="2">
    <citation type="submission" date="2017-12" db="EMBL/GenBank/DDBJ databases">
        <title>FDA dAtabase for Regulatory Grade micrObial Sequences (FDA-ARGOS): Supporting development and validation of Infectious Disease Dx tests.</title>
        <authorList>
            <person name="Campos J."/>
            <person name="Goldberg B."/>
            <person name="Tallon L."/>
            <person name="Sadzewicz L."/>
            <person name="Sengamalay N."/>
            <person name="Ott S."/>
            <person name="Godinez A."/>
            <person name="Nagaraj S."/>
            <person name="Vavikolanu K."/>
            <person name="Vyas G."/>
            <person name="Nadendla S."/>
            <person name="Aluvathingal J."/>
            <person name="Geyer C."/>
            <person name="Nandy P."/>
            <person name="Hobson J."/>
            <person name="Sichtig H."/>
        </authorList>
    </citation>
    <scope>NUCLEOTIDE SEQUENCE</scope>
    <source>
        <strain evidence="2">FDAARGOS_285</strain>
    </source>
</reference>
<dbReference type="Proteomes" id="UP001176210">
    <property type="component" value="Unassembled WGS sequence"/>
</dbReference>
<keyword evidence="1" id="KW-0812">Transmembrane</keyword>
<evidence type="ECO:0000313" key="7">
    <source>
        <dbReference type="Proteomes" id="UP001204068"/>
    </source>
</evidence>
<evidence type="ECO:0000313" key="3">
    <source>
        <dbReference type="EMBL" id="MCQ9302135.1"/>
    </source>
</evidence>
<keyword evidence="1" id="KW-0472">Membrane</keyword>
<evidence type="ECO:0000313" key="4">
    <source>
        <dbReference type="EMBL" id="MDL0117002.1"/>
    </source>
</evidence>
<organism evidence="3 7">
    <name type="scientific">Mammaliicoccus sciuri</name>
    <name type="common">Staphylococcus sciuri</name>
    <dbReference type="NCBI Taxonomy" id="1296"/>
    <lineage>
        <taxon>Bacteria</taxon>
        <taxon>Bacillati</taxon>
        <taxon>Bacillota</taxon>
        <taxon>Bacilli</taxon>
        <taxon>Bacillales</taxon>
        <taxon>Staphylococcaceae</taxon>
        <taxon>Mammaliicoccus</taxon>
    </lineage>
</organism>
<evidence type="ECO:0000256" key="1">
    <source>
        <dbReference type="SAM" id="Phobius"/>
    </source>
</evidence>
<name>A0A8E2VFD6_MAMSC</name>
<dbReference type="EMBL" id="CP022046">
    <property type="protein sequence ID" value="ASE35104.1"/>
    <property type="molecule type" value="Genomic_DNA"/>
</dbReference>
<feature type="transmembrane region" description="Helical" evidence="1">
    <location>
        <begin position="29"/>
        <end position="49"/>
    </location>
</feature>
<evidence type="ECO:0000313" key="6">
    <source>
        <dbReference type="Proteomes" id="UP001176210"/>
    </source>
</evidence>
<evidence type="ECO:0000313" key="2">
    <source>
        <dbReference type="EMBL" id="ASE35104.1"/>
    </source>
</evidence>
<feature type="transmembrane region" description="Helical" evidence="1">
    <location>
        <begin position="6"/>
        <end position="22"/>
    </location>
</feature>
<dbReference type="AlphaFoldDB" id="A0A8E2VFD6"/>
<gene>
    <name evidence="2" type="ORF">CEP64_10990</name>
    <name evidence="3" type="ORF">NQ032_00710</name>
    <name evidence="4" type="ORF">OWO77_08485</name>
</gene>
<dbReference type="EMBL" id="JAPNQM010000003">
    <property type="protein sequence ID" value="MDL0117002.1"/>
    <property type="molecule type" value="Genomic_DNA"/>
</dbReference>
<reference evidence="4" key="5">
    <citation type="journal article" date="2023" name="Vet. Microbiol.">
        <title>Emergence of livestock-associated Mammaliicoccus sciuri ST71 co-harbouring mecA and mecC genes in Brazil.</title>
        <authorList>
            <person name="de Moura G.S."/>
            <person name="de Carvalho E."/>
            <person name="Ramos Sanchez E.M."/>
            <person name="Sellera F.P."/>
            <person name="Marques M.F.S."/>
            <person name="Heinemann M.B."/>
            <person name="De Vliegher S."/>
            <person name="Souza F.N."/>
            <person name="Mota R.A."/>
        </authorList>
    </citation>
    <scope>NUCLEOTIDE SEQUENCE</scope>
    <source>
        <strain evidence="4">BR656</strain>
    </source>
</reference>
<dbReference type="KEGG" id="sscu:CEP64_10990"/>
<proteinExistence type="predicted"/>
<dbReference type="Proteomes" id="UP000197058">
    <property type="component" value="Chromosome"/>
</dbReference>
<keyword evidence="1" id="KW-1133">Transmembrane helix</keyword>
<reference evidence="5" key="1">
    <citation type="submission" date="2017-06" db="EMBL/GenBank/DDBJ databases">
        <title>FDA dAtabase for Regulatory Grade micrObial Sequences (FDA-ARGOS): Supporting development and validation of Infectious Disease Dx tests.</title>
        <authorList>
            <person name="Goldberg B."/>
            <person name="Campos J."/>
            <person name="Tallon L."/>
            <person name="Sadzewicz L."/>
            <person name="Sengamalay N."/>
            <person name="Ott S."/>
            <person name="Godinez A."/>
            <person name="Nagaraj S."/>
            <person name="Vavikolanu K."/>
            <person name="Nadendla S."/>
            <person name="George J."/>
            <person name="Geyer C."/>
            <person name="Sichtig H."/>
        </authorList>
    </citation>
    <scope>NUCLEOTIDE SEQUENCE [LARGE SCALE GENOMIC DNA]</scope>
    <source>
        <strain evidence="5">FDAARGOS_285</strain>
    </source>
</reference>
<accession>A0A8E2VFD6</accession>
<evidence type="ECO:0000313" key="5">
    <source>
        <dbReference type="Proteomes" id="UP000197058"/>
    </source>
</evidence>
<sequence>MGFYIMLLSFILGLVIVVVGIKRRKEHNIYKGSIVVGAVLIIFAIYLGWPK</sequence>
<reference evidence="3" key="3">
    <citation type="submission" date="2022-07" db="EMBL/GenBank/DDBJ databases">
        <title>Bacterial species isolated from the porcine tonsil microbiota.</title>
        <authorList>
            <person name="Oliveira I.M.F."/>
        </authorList>
    </citation>
    <scope>NUCLEOTIDE SEQUENCE</scope>
    <source>
        <strain evidence="3">8QC2O2</strain>
    </source>
</reference>
<protein>
    <submittedName>
        <fullName evidence="2">Exosortase</fullName>
    </submittedName>
</protein>
<keyword evidence="6" id="KW-1185">Reference proteome</keyword>
<dbReference type="RefSeq" id="WP_037590088.1">
    <property type="nucleotide sequence ID" value="NZ_CP022046.2"/>
</dbReference>